<keyword evidence="12 21" id="KW-0547">Nucleotide-binding</keyword>
<dbReference type="PANTHER" id="PTHR24353">
    <property type="entry name" value="CYCLIC NUCLEOTIDE-DEPENDENT PROTEIN KINASE"/>
    <property type="match status" value="1"/>
</dbReference>
<dbReference type="GO" id="GO:0005524">
    <property type="term" value="F:ATP binding"/>
    <property type="evidence" value="ECO:0007669"/>
    <property type="project" value="UniProtKB-UniRule"/>
</dbReference>
<dbReference type="FunFam" id="1.10.510.10:FF:000571">
    <property type="entry name" value="Maternal embryonic leucine zipper kinase"/>
    <property type="match status" value="1"/>
</dbReference>
<feature type="domain" description="Cyclic nucleotide-binding" evidence="24">
    <location>
        <begin position="318"/>
        <end position="417"/>
    </location>
</feature>
<evidence type="ECO:0000256" key="12">
    <source>
        <dbReference type="ARBA" id="ARBA00022741"/>
    </source>
</evidence>
<evidence type="ECO:0000313" key="26">
    <source>
        <dbReference type="EMBL" id="CDJ61079.1"/>
    </source>
</evidence>
<feature type="domain" description="Cyclic nucleotide-binding" evidence="24">
    <location>
        <begin position="437"/>
        <end position="546"/>
    </location>
</feature>
<dbReference type="PROSITE" id="PS50011">
    <property type="entry name" value="PROTEIN_KINASE_DOM"/>
    <property type="match status" value="1"/>
</dbReference>
<evidence type="ECO:0000256" key="1">
    <source>
        <dbReference type="ARBA" id="ARBA00001946"/>
    </source>
</evidence>
<dbReference type="InterPro" id="IPR014710">
    <property type="entry name" value="RmlC-like_jellyroll"/>
</dbReference>
<feature type="region of interest" description="Disordered" evidence="22">
    <location>
        <begin position="980"/>
        <end position="1017"/>
    </location>
</feature>
<dbReference type="Proteomes" id="UP000030763">
    <property type="component" value="Unassembled WGS sequence"/>
</dbReference>
<dbReference type="PROSITE" id="PS00107">
    <property type="entry name" value="PROTEIN_KINASE_ATP"/>
    <property type="match status" value="1"/>
</dbReference>
<dbReference type="CDD" id="cd00038">
    <property type="entry name" value="CAP_ED"/>
    <property type="match status" value="3"/>
</dbReference>
<feature type="compositionally biased region" description="Acidic residues" evidence="22">
    <location>
        <begin position="988"/>
        <end position="1017"/>
    </location>
</feature>
<dbReference type="SUPFAM" id="SSF81995">
    <property type="entry name" value="beta-sandwich domain of Sec23/24"/>
    <property type="match status" value="1"/>
</dbReference>
<dbReference type="PANTHER" id="PTHR24353:SF37">
    <property type="entry name" value="CAMP-DEPENDENT PROTEIN KINASE CATALYTIC SUBUNIT PRKX"/>
    <property type="match status" value="1"/>
</dbReference>
<feature type="binding site" evidence="21">
    <location>
        <position position="736"/>
    </location>
    <ligand>
        <name>ATP</name>
        <dbReference type="ChEBI" id="CHEBI:30616"/>
    </ligand>
</feature>
<dbReference type="OMA" id="ESCLADC"/>
<dbReference type="PRINTS" id="PR00103">
    <property type="entry name" value="CAMPKINASE"/>
</dbReference>
<evidence type="ECO:0000256" key="3">
    <source>
        <dbReference type="ARBA" id="ARBA00004496"/>
    </source>
</evidence>
<evidence type="ECO:0000256" key="2">
    <source>
        <dbReference type="ARBA" id="ARBA00004308"/>
    </source>
</evidence>
<keyword evidence="17" id="KW-0472">Membrane</keyword>
<feature type="domain" description="AGC-kinase C-terminal" evidence="25">
    <location>
        <begin position="965"/>
        <end position="1017"/>
    </location>
</feature>
<evidence type="ECO:0000256" key="20">
    <source>
        <dbReference type="ARBA" id="ARBA00047462"/>
    </source>
</evidence>
<comment type="subunit">
    <text evidence="5">Monomer.</text>
</comment>
<evidence type="ECO:0000256" key="11">
    <source>
        <dbReference type="ARBA" id="ARBA00022723"/>
    </source>
</evidence>
<evidence type="ECO:0000256" key="5">
    <source>
        <dbReference type="ARBA" id="ARBA00011245"/>
    </source>
</evidence>
<dbReference type="Pfam" id="PF00069">
    <property type="entry name" value="Pkinase"/>
    <property type="match status" value="1"/>
</dbReference>
<accession>U6MF62</accession>
<evidence type="ECO:0000256" key="16">
    <source>
        <dbReference type="ARBA" id="ARBA00022992"/>
    </source>
</evidence>
<keyword evidence="16" id="KW-0142">cGMP-binding</keyword>
<evidence type="ECO:0000256" key="18">
    <source>
        <dbReference type="ARBA" id="ARBA00024113"/>
    </source>
</evidence>
<dbReference type="PROSITE" id="PS00888">
    <property type="entry name" value="CNMP_BINDING_1"/>
    <property type="match status" value="2"/>
</dbReference>
<dbReference type="RefSeq" id="XP_013337729.1">
    <property type="nucleotide sequence ID" value="XM_013482275.1"/>
</dbReference>
<dbReference type="GO" id="GO:0005952">
    <property type="term" value="C:cAMP-dependent protein kinase complex"/>
    <property type="evidence" value="ECO:0007669"/>
    <property type="project" value="TreeGrafter"/>
</dbReference>
<evidence type="ECO:0000256" key="7">
    <source>
        <dbReference type="ARBA" id="ARBA00022490"/>
    </source>
</evidence>
<evidence type="ECO:0000256" key="13">
    <source>
        <dbReference type="ARBA" id="ARBA00022777"/>
    </source>
</evidence>
<dbReference type="InterPro" id="IPR000595">
    <property type="entry name" value="cNMP-bd_dom"/>
</dbReference>
<dbReference type="Gene3D" id="1.10.510.10">
    <property type="entry name" value="Transferase(Phosphotransferase) domain 1"/>
    <property type="match status" value="1"/>
</dbReference>
<evidence type="ECO:0000256" key="4">
    <source>
        <dbReference type="ARBA" id="ARBA00006352"/>
    </source>
</evidence>
<dbReference type="EMBL" id="HG721999">
    <property type="protein sequence ID" value="CDJ61079.1"/>
    <property type="molecule type" value="Genomic_DNA"/>
</dbReference>
<dbReference type="Gene3D" id="3.30.200.20">
    <property type="entry name" value="Phosphorylase Kinase, domain 1"/>
    <property type="match status" value="1"/>
</dbReference>
<dbReference type="Gene3D" id="2.60.120.10">
    <property type="entry name" value="Jelly Rolls"/>
    <property type="match status" value="4"/>
</dbReference>
<sequence>MGACSSKAQQQTRDPEPREQQPALEPKTSEPCGPSDAAAPAEAVRKMSGSSATAPKGEMPTASTGTPEQQQQQQEQQQQQQQQLERQQQQQQEQQQHQEQQQQQQEQQEQQQQDRKTSQPQQNDDAAAPPKPGGERKAQKAIMQQDDTQAEDARLLNHLEKREKTDSDLSLIRSSLSGNLVCSSLNDSEVEALANAVQFFTFAKGDIVTKQGENGSYFFIVHSGEFEASLNSRPQTQNPMTALALVIVNEKVVNKIVQGQAFGEISLIHNSARTATIKTLSDQAALWGVQRQVFRETLKQLSSRNFAENRQFLASVEFFQMLTEAQKNVITNALVVQSFKPGQPIVKEGEKGDILYIIKSGKARVSIKGKDVRLLQKGDYFGERALLYDEPRSATITAEEETICVSIGRDLLDRVLGNLQHVLFRNIMLEALQQSKVFASFPTEQLSRLIGSVVVKDYPENYLILDRENRTKASASPLFSAQGVRFFFVLEGEVSVYAYREAPSASSSGGGSSSGEPRMELHLVDTLKRGQAFGDEYVLSPNKPFAHCLALLTASALTATLGGQDIDETLDYNNKLAITKKMYIFRYLSEQQTQTLIRAFKTVRYTQGEAIIREGEIGSRFFIIKLGEVAILKGGRRVRTLGRHDYFGERALLHDERRSATVAANSPEVDLWVVDKDVFLQIVKGPMLTHLEERIRMQDTKVEFKDLQVVRVVGRGTFGTVKLVQHIPTKIRYALKCVSRKSVVALNQQDHIRLEREIMAENDHPFIIRLVRTFRDKDFLYFLTELVTGGELYDAIRKLGLLGRYQAQFYLASIVLAIEYLHERNIAYRDLKPENILLDSQGYVKLIDFGCAKKMQGRAYTLVGTPHYMAPEVILGKGYTLTADTWAFGVCLYEFMCGPLPFGNDAEDQLEIFRDILAGKLMFPHYVTDQDAINLMKRLLCRLPEVRIGCSINGYKDIKEHAFFSDFDWDRLAGRDLSPPLLPKGETYAEDAEEGGLEIEEDEGIELEDEYDWDKDF</sequence>
<evidence type="ECO:0000259" key="23">
    <source>
        <dbReference type="PROSITE" id="PS50011"/>
    </source>
</evidence>
<evidence type="ECO:0000256" key="14">
    <source>
        <dbReference type="ARBA" id="ARBA00022840"/>
    </source>
</evidence>
<dbReference type="PROSITE" id="PS00889">
    <property type="entry name" value="CNMP_BINDING_2"/>
    <property type="match status" value="2"/>
</dbReference>
<dbReference type="Pfam" id="PF00027">
    <property type="entry name" value="cNMP_binding"/>
    <property type="match status" value="3"/>
</dbReference>
<feature type="region of interest" description="Disordered" evidence="22">
    <location>
        <begin position="1"/>
        <end position="148"/>
    </location>
</feature>
<name>U6MF62_EIMMA</name>
<keyword evidence="7" id="KW-0963">Cytoplasm</keyword>
<dbReference type="GO" id="GO:0012505">
    <property type="term" value="C:endomembrane system"/>
    <property type="evidence" value="ECO:0007669"/>
    <property type="project" value="UniProtKB-SubCell"/>
</dbReference>
<comment type="subcellular location">
    <subcellularLocation>
        <location evidence="3">Cytoplasm</location>
    </subcellularLocation>
    <subcellularLocation>
        <location evidence="2">Endomembrane system</location>
    </subcellularLocation>
</comment>
<dbReference type="OrthoDB" id="100546at2759"/>
<keyword evidence="15" id="KW-0460">Magnesium</keyword>
<keyword evidence="27" id="KW-1185">Reference proteome</keyword>
<protein>
    <recommendedName>
        <fullName evidence="18">cGMP-dependent protein kinase</fullName>
        <ecNumber evidence="6">2.7.11.12</ecNumber>
    </recommendedName>
</protein>
<dbReference type="GO" id="GO:0046872">
    <property type="term" value="F:metal ion binding"/>
    <property type="evidence" value="ECO:0007669"/>
    <property type="project" value="UniProtKB-KW"/>
</dbReference>
<dbReference type="VEuPathDB" id="ToxoDB:EMWEY_00037840"/>
<dbReference type="InterPro" id="IPR008271">
    <property type="entry name" value="Ser/Thr_kinase_AS"/>
</dbReference>
<dbReference type="EC" id="2.7.11.12" evidence="6"/>
<dbReference type="GO" id="GO:0004692">
    <property type="term" value="F:cGMP-dependent protein kinase activity"/>
    <property type="evidence" value="ECO:0007669"/>
    <property type="project" value="UniProtKB-EC"/>
</dbReference>
<dbReference type="PROSITE" id="PS50042">
    <property type="entry name" value="CNMP_BINDING_3"/>
    <property type="match status" value="4"/>
</dbReference>
<comment type="similarity">
    <text evidence="4">Belongs to the protein kinase superfamily. AGC Ser/Thr protein kinase family. cGMP subfamily.</text>
</comment>
<feature type="domain" description="Cyclic nucleotide-binding" evidence="24">
    <location>
        <begin position="584"/>
        <end position="683"/>
    </location>
</feature>
<dbReference type="InterPro" id="IPR018490">
    <property type="entry name" value="cNMP-bd_dom_sf"/>
</dbReference>
<evidence type="ECO:0000256" key="10">
    <source>
        <dbReference type="ARBA" id="ARBA00022679"/>
    </source>
</evidence>
<evidence type="ECO:0000256" key="9">
    <source>
        <dbReference type="ARBA" id="ARBA00022535"/>
    </source>
</evidence>
<keyword evidence="13 26" id="KW-0418">Kinase</keyword>
<dbReference type="AlphaFoldDB" id="U6MF62"/>
<dbReference type="SUPFAM" id="SSF56112">
    <property type="entry name" value="Protein kinase-like (PK-like)"/>
    <property type="match status" value="1"/>
</dbReference>
<dbReference type="InterPro" id="IPR011009">
    <property type="entry name" value="Kinase-like_dom_sf"/>
</dbReference>
<dbReference type="GO" id="GO:0030553">
    <property type="term" value="F:cGMP binding"/>
    <property type="evidence" value="ECO:0007669"/>
    <property type="project" value="UniProtKB-KW"/>
</dbReference>
<keyword evidence="11" id="KW-0479">Metal-binding</keyword>
<keyword evidence="14 21" id="KW-0067">ATP-binding</keyword>
<evidence type="ECO:0000256" key="17">
    <source>
        <dbReference type="ARBA" id="ARBA00023136"/>
    </source>
</evidence>
<feature type="domain" description="Cyclic nucleotide-binding" evidence="24">
    <location>
        <begin position="181"/>
        <end position="315"/>
    </location>
</feature>
<evidence type="ECO:0000256" key="21">
    <source>
        <dbReference type="PROSITE-ProRule" id="PRU10141"/>
    </source>
</evidence>
<dbReference type="InterPro" id="IPR035014">
    <property type="entry name" value="STKc_cGK"/>
</dbReference>
<dbReference type="InterPro" id="IPR017441">
    <property type="entry name" value="Protein_kinase_ATP_BS"/>
</dbReference>
<comment type="catalytic activity">
    <reaction evidence="19">
        <text>L-threonyl-[protein] + ATP = O-phospho-L-threonyl-[protein] + ADP + H(+)</text>
        <dbReference type="Rhea" id="RHEA:46608"/>
        <dbReference type="Rhea" id="RHEA-COMP:11060"/>
        <dbReference type="Rhea" id="RHEA-COMP:11605"/>
        <dbReference type="ChEBI" id="CHEBI:15378"/>
        <dbReference type="ChEBI" id="CHEBI:30013"/>
        <dbReference type="ChEBI" id="CHEBI:30616"/>
        <dbReference type="ChEBI" id="CHEBI:61977"/>
        <dbReference type="ChEBI" id="CHEBI:456216"/>
        <dbReference type="EC" id="2.7.11.12"/>
    </reaction>
</comment>
<evidence type="ECO:0000256" key="19">
    <source>
        <dbReference type="ARBA" id="ARBA00047298"/>
    </source>
</evidence>
<dbReference type="InterPro" id="IPR000719">
    <property type="entry name" value="Prot_kinase_dom"/>
</dbReference>
<dbReference type="SMART" id="SM00220">
    <property type="entry name" value="S_TKc"/>
    <property type="match status" value="1"/>
</dbReference>
<feature type="compositionally biased region" description="Low complexity" evidence="22">
    <location>
        <begin position="68"/>
        <end position="111"/>
    </location>
</feature>
<dbReference type="InterPro" id="IPR018488">
    <property type="entry name" value="cNMP-bd_CS"/>
</dbReference>
<dbReference type="CDD" id="cd05572">
    <property type="entry name" value="STKc_cGK"/>
    <property type="match status" value="1"/>
</dbReference>
<dbReference type="InterPro" id="IPR000961">
    <property type="entry name" value="AGC-kinase_C"/>
</dbReference>
<evidence type="ECO:0000259" key="24">
    <source>
        <dbReference type="PROSITE" id="PS50042"/>
    </source>
</evidence>
<evidence type="ECO:0000256" key="22">
    <source>
        <dbReference type="SAM" id="MobiDB-lite"/>
    </source>
</evidence>
<feature type="compositionally biased region" description="Polar residues" evidence="22">
    <location>
        <begin position="1"/>
        <end position="12"/>
    </location>
</feature>
<evidence type="ECO:0000256" key="8">
    <source>
        <dbReference type="ARBA" id="ARBA00022527"/>
    </source>
</evidence>
<dbReference type="GO" id="GO:0004691">
    <property type="term" value="F:cAMP-dependent protein kinase activity"/>
    <property type="evidence" value="ECO:0007669"/>
    <property type="project" value="TreeGrafter"/>
</dbReference>
<feature type="domain" description="Protein kinase" evidence="23">
    <location>
        <begin position="707"/>
        <end position="964"/>
    </location>
</feature>
<organism evidence="26 27">
    <name type="scientific">Eimeria maxima</name>
    <name type="common">Coccidian parasite</name>
    <dbReference type="NCBI Taxonomy" id="5804"/>
    <lineage>
        <taxon>Eukaryota</taxon>
        <taxon>Sar</taxon>
        <taxon>Alveolata</taxon>
        <taxon>Apicomplexa</taxon>
        <taxon>Conoidasida</taxon>
        <taxon>Coccidia</taxon>
        <taxon>Eucoccidiorida</taxon>
        <taxon>Eimeriorina</taxon>
        <taxon>Eimeriidae</taxon>
        <taxon>Eimeria</taxon>
    </lineage>
</organism>
<reference evidence="26" key="2">
    <citation type="submission" date="2013-10" db="EMBL/GenBank/DDBJ databases">
        <authorList>
            <person name="Aslett M."/>
        </authorList>
    </citation>
    <scope>NUCLEOTIDE SEQUENCE [LARGE SCALE GENOMIC DNA]</scope>
    <source>
        <strain evidence="26">Weybridge</strain>
    </source>
</reference>
<evidence type="ECO:0000256" key="15">
    <source>
        <dbReference type="ARBA" id="ARBA00022842"/>
    </source>
</evidence>
<gene>
    <name evidence="26" type="ORF">EMWEY_00037840</name>
</gene>
<keyword evidence="9" id="KW-0140">cGMP</keyword>
<dbReference type="PROSITE" id="PS51285">
    <property type="entry name" value="AGC_KINASE_CTER"/>
    <property type="match status" value="1"/>
</dbReference>
<comment type="catalytic activity">
    <reaction evidence="20">
        <text>L-seryl-[protein] + ATP = O-phospho-L-seryl-[protein] + ADP + H(+)</text>
        <dbReference type="Rhea" id="RHEA:17989"/>
        <dbReference type="Rhea" id="RHEA-COMP:9863"/>
        <dbReference type="Rhea" id="RHEA-COMP:11604"/>
        <dbReference type="ChEBI" id="CHEBI:15378"/>
        <dbReference type="ChEBI" id="CHEBI:29999"/>
        <dbReference type="ChEBI" id="CHEBI:30616"/>
        <dbReference type="ChEBI" id="CHEBI:83421"/>
        <dbReference type="ChEBI" id="CHEBI:456216"/>
        <dbReference type="EC" id="2.7.11.12"/>
    </reaction>
</comment>
<evidence type="ECO:0000259" key="25">
    <source>
        <dbReference type="PROSITE" id="PS51285"/>
    </source>
</evidence>
<dbReference type="PROSITE" id="PS00108">
    <property type="entry name" value="PROTEIN_KINASE_ST"/>
    <property type="match status" value="1"/>
</dbReference>
<keyword evidence="8" id="KW-0723">Serine/threonine-protein kinase</keyword>
<comment type="cofactor">
    <cofactor evidence="1">
        <name>Mg(2+)</name>
        <dbReference type="ChEBI" id="CHEBI:18420"/>
    </cofactor>
</comment>
<evidence type="ECO:0000256" key="6">
    <source>
        <dbReference type="ARBA" id="ARBA00012428"/>
    </source>
</evidence>
<dbReference type="GeneID" id="25337770"/>
<dbReference type="SUPFAM" id="SSF51206">
    <property type="entry name" value="cAMP-binding domain-like"/>
    <property type="match status" value="4"/>
</dbReference>
<dbReference type="GO" id="GO:0005737">
    <property type="term" value="C:cytoplasm"/>
    <property type="evidence" value="ECO:0007669"/>
    <property type="project" value="UniProtKB-SubCell"/>
</dbReference>
<keyword evidence="10" id="KW-0808">Transferase</keyword>
<proteinExistence type="inferred from homology"/>
<reference evidence="26" key="1">
    <citation type="submission" date="2013-10" db="EMBL/GenBank/DDBJ databases">
        <title>Genomic analysis of the causative agents of coccidiosis in chickens.</title>
        <authorList>
            <person name="Reid A.J."/>
            <person name="Blake D."/>
            <person name="Billington K."/>
            <person name="Browne H."/>
            <person name="Dunn M."/>
            <person name="Hung S."/>
            <person name="Kawahara F."/>
            <person name="Miranda-Saavedra D."/>
            <person name="Mourier T."/>
            <person name="Nagra H."/>
            <person name="Otto T.D."/>
            <person name="Rawlings N."/>
            <person name="Sanchez A."/>
            <person name="Sanders M."/>
            <person name="Subramaniam C."/>
            <person name="Tay Y."/>
            <person name="Dear P."/>
            <person name="Doerig C."/>
            <person name="Gruber A."/>
            <person name="Parkinson J."/>
            <person name="Shirley M."/>
            <person name="Wan K.L."/>
            <person name="Berriman M."/>
            <person name="Tomley F."/>
            <person name="Pain A."/>
        </authorList>
    </citation>
    <scope>NUCLEOTIDE SEQUENCE [LARGE SCALE GENOMIC DNA]</scope>
    <source>
        <strain evidence="26">Weybridge</strain>
    </source>
</reference>
<dbReference type="SMART" id="SM00100">
    <property type="entry name" value="cNMP"/>
    <property type="match status" value="3"/>
</dbReference>
<evidence type="ECO:0000313" key="27">
    <source>
        <dbReference type="Proteomes" id="UP000030763"/>
    </source>
</evidence>